<evidence type="ECO:0000256" key="4">
    <source>
        <dbReference type="ARBA" id="ARBA00022692"/>
    </source>
</evidence>
<dbReference type="PANTHER" id="PTHR31503">
    <property type="entry name" value="VACUOLAR CALCIUM ION TRANSPORTER"/>
    <property type="match status" value="1"/>
</dbReference>
<feature type="domain" description="Sodium/calcium exchanger membrane region" evidence="9">
    <location>
        <begin position="34"/>
        <end position="135"/>
    </location>
</feature>
<dbReference type="InterPro" id="IPR004713">
    <property type="entry name" value="CaH_exchang"/>
</dbReference>
<dbReference type="InterPro" id="IPR004837">
    <property type="entry name" value="NaCa_Exmemb"/>
</dbReference>
<comment type="caution">
    <text evidence="10">The sequence shown here is derived from an EMBL/GenBank/DDBJ whole genome shotgun (WGS) entry which is preliminary data.</text>
</comment>
<protein>
    <submittedName>
        <fullName evidence="10">Vacuolar cation/proton exchanger 3</fullName>
    </submittedName>
</protein>
<evidence type="ECO:0000256" key="6">
    <source>
        <dbReference type="ARBA" id="ARBA00023065"/>
    </source>
</evidence>
<accession>A0ABU6YZU9</accession>
<name>A0ABU6YZU9_9FABA</name>
<gene>
    <name evidence="10" type="primary">CAX3_1</name>
    <name evidence="10" type="ORF">PIB30_001385</name>
</gene>
<dbReference type="EMBL" id="JASCZI010271863">
    <property type="protein sequence ID" value="MED6215764.1"/>
    <property type="molecule type" value="Genomic_DNA"/>
</dbReference>
<keyword evidence="4 8" id="KW-0812">Transmembrane</keyword>
<dbReference type="Pfam" id="PF01699">
    <property type="entry name" value="Na_Ca_ex"/>
    <property type="match status" value="1"/>
</dbReference>
<feature type="transmembrane region" description="Helical" evidence="8">
    <location>
        <begin position="65"/>
        <end position="92"/>
    </location>
</feature>
<evidence type="ECO:0000256" key="1">
    <source>
        <dbReference type="ARBA" id="ARBA00004127"/>
    </source>
</evidence>
<evidence type="ECO:0000256" key="8">
    <source>
        <dbReference type="SAM" id="Phobius"/>
    </source>
</evidence>
<evidence type="ECO:0000256" key="2">
    <source>
        <dbReference type="ARBA" id="ARBA00022448"/>
    </source>
</evidence>
<keyword evidence="7 8" id="KW-0472">Membrane</keyword>
<dbReference type="InterPro" id="IPR044880">
    <property type="entry name" value="NCX_ion-bd_dom_sf"/>
</dbReference>
<keyword evidence="11" id="KW-1185">Reference proteome</keyword>
<evidence type="ECO:0000313" key="10">
    <source>
        <dbReference type="EMBL" id="MED6215764.1"/>
    </source>
</evidence>
<evidence type="ECO:0000256" key="7">
    <source>
        <dbReference type="ARBA" id="ARBA00023136"/>
    </source>
</evidence>
<keyword evidence="6" id="KW-0406">Ion transport</keyword>
<evidence type="ECO:0000313" key="11">
    <source>
        <dbReference type="Proteomes" id="UP001341840"/>
    </source>
</evidence>
<dbReference type="Proteomes" id="UP001341840">
    <property type="component" value="Unassembled WGS sequence"/>
</dbReference>
<sequence length="142" mass="15291">MAAAMAEASLSLSRAASLVMLNDSEEAVIGFWIGIVWLVGMNAIIALLSEYVVQTIEDASNSWGLSVSFISIILIAIVENAAEHIGAVIFAFKNKLDITLGVALGSATQISMFVVPMCVIVGWILGIKMDLKFNPWRHVLLL</sequence>
<keyword evidence="3" id="KW-0050">Antiport</keyword>
<keyword evidence="5 8" id="KW-1133">Transmembrane helix</keyword>
<organism evidence="10 11">
    <name type="scientific">Stylosanthes scabra</name>
    <dbReference type="NCBI Taxonomy" id="79078"/>
    <lineage>
        <taxon>Eukaryota</taxon>
        <taxon>Viridiplantae</taxon>
        <taxon>Streptophyta</taxon>
        <taxon>Embryophyta</taxon>
        <taxon>Tracheophyta</taxon>
        <taxon>Spermatophyta</taxon>
        <taxon>Magnoliopsida</taxon>
        <taxon>eudicotyledons</taxon>
        <taxon>Gunneridae</taxon>
        <taxon>Pentapetalae</taxon>
        <taxon>rosids</taxon>
        <taxon>fabids</taxon>
        <taxon>Fabales</taxon>
        <taxon>Fabaceae</taxon>
        <taxon>Papilionoideae</taxon>
        <taxon>50 kb inversion clade</taxon>
        <taxon>dalbergioids sensu lato</taxon>
        <taxon>Dalbergieae</taxon>
        <taxon>Pterocarpus clade</taxon>
        <taxon>Stylosanthes</taxon>
    </lineage>
</organism>
<evidence type="ECO:0000256" key="3">
    <source>
        <dbReference type="ARBA" id="ARBA00022449"/>
    </source>
</evidence>
<dbReference type="Gene3D" id="1.20.1420.30">
    <property type="entry name" value="NCX, central ion-binding region"/>
    <property type="match status" value="1"/>
</dbReference>
<feature type="transmembrane region" description="Helical" evidence="8">
    <location>
        <begin position="31"/>
        <end position="53"/>
    </location>
</feature>
<reference evidence="10 11" key="1">
    <citation type="journal article" date="2023" name="Plants (Basel)">
        <title>Bridging the Gap: Combining Genomics and Transcriptomics Approaches to Understand Stylosanthes scabra, an Orphan Legume from the Brazilian Caatinga.</title>
        <authorList>
            <person name="Ferreira-Neto J.R.C."/>
            <person name="da Silva M.D."/>
            <person name="Binneck E."/>
            <person name="de Melo N.F."/>
            <person name="da Silva R.H."/>
            <person name="de Melo A.L.T.M."/>
            <person name="Pandolfi V."/>
            <person name="Bustamante F.O."/>
            <person name="Brasileiro-Vidal A.C."/>
            <person name="Benko-Iseppon A.M."/>
        </authorList>
    </citation>
    <scope>NUCLEOTIDE SEQUENCE [LARGE SCALE GENOMIC DNA]</scope>
    <source>
        <tissue evidence="10">Leaves</tissue>
    </source>
</reference>
<feature type="transmembrane region" description="Helical" evidence="8">
    <location>
        <begin position="98"/>
        <end position="127"/>
    </location>
</feature>
<keyword evidence="2" id="KW-0813">Transport</keyword>
<evidence type="ECO:0000256" key="5">
    <source>
        <dbReference type="ARBA" id="ARBA00022989"/>
    </source>
</evidence>
<evidence type="ECO:0000259" key="9">
    <source>
        <dbReference type="Pfam" id="PF01699"/>
    </source>
</evidence>
<comment type="subcellular location">
    <subcellularLocation>
        <location evidence="1">Endomembrane system</location>
        <topology evidence="1">Multi-pass membrane protein</topology>
    </subcellularLocation>
</comment>
<proteinExistence type="predicted"/>
<dbReference type="PANTHER" id="PTHR31503:SF1">
    <property type="entry name" value="VACUOLAR CATION_PROTON EXCHANGER 3"/>
    <property type="match status" value="1"/>
</dbReference>